<keyword evidence="3 4" id="KW-0472">Membrane</keyword>
<dbReference type="SUPFAM" id="SSF103473">
    <property type="entry name" value="MFS general substrate transporter"/>
    <property type="match status" value="1"/>
</dbReference>
<dbReference type="InterPro" id="IPR036259">
    <property type="entry name" value="MFS_trans_sf"/>
</dbReference>
<evidence type="ECO:0000256" key="3">
    <source>
        <dbReference type="ARBA" id="ARBA00023136"/>
    </source>
</evidence>
<accession>A0ABU5VSR1</accession>
<gene>
    <name evidence="5" type="ORF">SHI21_07760</name>
</gene>
<dbReference type="InterPro" id="IPR011701">
    <property type="entry name" value="MFS"/>
</dbReference>
<feature type="transmembrane region" description="Helical" evidence="4">
    <location>
        <begin position="376"/>
        <end position="399"/>
    </location>
</feature>
<evidence type="ECO:0000256" key="4">
    <source>
        <dbReference type="SAM" id="Phobius"/>
    </source>
</evidence>
<keyword evidence="1 4" id="KW-0812">Transmembrane</keyword>
<keyword evidence="2 4" id="KW-1133">Transmembrane helix</keyword>
<organism evidence="5 6">
    <name type="scientific">Bacteriovorax antarcticus</name>
    <dbReference type="NCBI Taxonomy" id="3088717"/>
    <lineage>
        <taxon>Bacteria</taxon>
        <taxon>Pseudomonadati</taxon>
        <taxon>Bdellovibrionota</taxon>
        <taxon>Bacteriovoracia</taxon>
        <taxon>Bacteriovoracales</taxon>
        <taxon>Bacteriovoracaceae</taxon>
        <taxon>Bacteriovorax</taxon>
    </lineage>
</organism>
<name>A0ABU5VSR1_9BACT</name>
<keyword evidence="6" id="KW-1185">Reference proteome</keyword>
<dbReference type="EMBL" id="JAYGJQ010000001">
    <property type="protein sequence ID" value="MEA9356091.1"/>
    <property type="molecule type" value="Genomic_DNA"/>
</dbReference>
<feature type="transmembrane region" description="Helical" evidence="4">
    <location>
        <begin position="12"/>
        <end position="34"/>
    </location>
</feature>
<proteinExistence type="predicted"/>
<dbReference type="Gene3D" id="1.20.1250.20">
    <property type="entry name" value="MFS general substrate transporter like domains"/>
    <property type="match status" value="1"/>
</dbReference>
<feature type="transmembrane region" description="Helical" evidence="4">
    <location>
        <begin position="102"/>
        <end position="126"/>
    </location>
</feature>
<evidence type="ECO:0000313" key="6">
    <source>
        <dbReference type="Proteomes" id="UP001302274"/>
    </source>
</evidence>
<feature type="transmembrane region" description="Helical" evidence="4">
    <location>
        <begin position="288"/>
        <end position="309"/>
    </location>
</feature>
<feature type="transmembrane region" description="Helical" evidence="4">
    <location>
        <begin position="315"/>
        <end position="338"/>
    </location>
</feature>
<evidence type="ECO:0000256" key="2">
    <source>
        <dbReference type="ARBA" id="ARBA00022989"/>
    </source>
</evidence>
<dbReference type="PANTHER" id="PTHR23546">
    <property type="entry name" value="TRANSPORT PROTEIN"/>
    <property type="match status" value="1"/>
</dbReference>
<dbReference type="Proteomes" id="UP001302274">
    <property type="component" value="Unassembled WGS sequence"/>
</dbReference>
<dbReference type="RefSeq" id="WP_323575767.1">
    <property type="nucleotide sequence ID" value="NZ_JAYGJQ010000001.1"/>
</dbReference>
<feature type="transmembrane region" description="Helical" evidence="4">
    <location>
        <begin position="223"/>
        <end position="243"/>
    </location>
</feature>
<dbReference type="Pfam" id="PF07690">
    <property type="entry name" value="MFS_1"/>
    <property type="match status" value="1"/>
</dbReference>
<feature type="transmembrane region" description="Helical" evidence="4">
    <location>
        <begin position="75"/>
        <end position="96"/>
    </location>
</feature>
<dbReference type="PANTHER" id="PTHR23546:SF1">
    <property type="entry name" value="MEMBRANE PROTEIN"/>
    <property type="match status" value="1"/>
</dbReference>
<evidence type="ECO:0000256" key="1">
    <source>
        <dbReference type="ARBA" id="ARBA00022692"/>
    </source>
</evidence>
<comment type="caution">
    <text evidence="5">The sequence shown here is derived from an EMBL/GenBank/DDBJ whole genome shotgun (WGS) entry which is preliminary data.</text>
</comment>
<feature type="transmembrane region" description="Helical" evidence="4">
    <location>
        <begin position="40"/>
        <end position="63"/>
    </location>
</feature>
<protein>
    <submittedName>
        <fullName evidence="5">MFS transporter</fullName>
    </submittedName>
</protein>
<reference evidence="5 6" key="1">
    <citation type="submission" date="2023-11" db="EMBL/GenBank/DDBJ databases">
        <title>A Novel Polar Bacteriovorax (B. antarcticus) Isolated from the Biocrust in Antarctica.</title>
        <authorList>
            <person name="Mun W."/>
            <person name="Choi S.Y."/>
            <person name="Mitchell R.J."/>
        </authorList>
    </citation>
    <scope>NUCLEOTIDE SEQUENCE [LARGE SCALE GENOMIC DNA]</scope>
    <source>
        <strain evidence="5 6">PP10</strain>
    </source>
</reference>
<feature type="transmembrane region" description="Helical" evidence="4">
    <location>
        <begin position="171"/>
        <end position="190"/>
    </location>
</feature>
<sequence>MKFSSTNQKLTIAYLNTLTFSIVQILLYTTIPYISEKTSLHTATIIGAISVGSFIFAFMGPFWATKSDTWGRKRVLSFGMLGMFFSFMLLCSLFLFNDQLSMTAKIVIMFSCRIIYGLLSSAVVPVSQAWQLDLIDTKDKLKVLTRNSMCLNVGRVLGPVLILIQKVDFEHMIYAGTLWVLMLALGCLLTSSPAEKKLSSEAAQKFDWKAIALEWKALFKESMLPILLALIFTSFIGVLHSTLGHHLKETLNIKGDEASVQMAKLVLGSSIFALVVQQTSQWIFKRDWKLRLITGASALILGSFVLNAAGTLNGIWGALMLISIGLALIPPVYMALISASAKENVTGKKIGFASIAHSLGYAFGAGMIALSMKMNLVSNMTVIGFISLVTFAIVASLIFNKTDFVLPAKKDAQLSS</sequence>
<feature type="transmembrane region" description="Helical" evidence="4">
    <location>
        <begin position="350"/>
        <end position="370"/>
    </location>
</feature>
<evidence type="ECO:0000313" key="5">
    <source>
        <dbReference type="EMBL" id="MEA9356091.1"/>
    </source>
</evidence>